<name>A0A0K1LXK6_9BETC</name>
<accession>A0A0K1LXK6</accession>
<keyword evidence="1" id="KW-0548">Nucleotidyltransferase</keyword>
<keyword evidence="1" id="KW-0696">RNA-directed RNA polymerase</keyword>
<feature type="non-terminal residue" evidence="1">
    <location>
        <position position="103"/>
    </location>
</feature>
<evidence type="ECO:0000313" key="1">
    <source>
        <dbReference type="EMBL" id="AKU47213.1"/>
    </source>
</evidence>
<reference evidence="1" key="1">
    <citation type="journal article" date="2015" name="J. Mol. Evol.">
        <title>Coronaviruses Detected in Brazilian Wild Birds Reveal Close Evolutionary Relationships with Beta- and Deltacoronaviruses Isolated From Mammals.</title>
        <authorList>
            <person name="Duraes-Carvalho R."/>
            <person name="Caserta L.C."/>
            <person name="Santos M.B."/>
            <person name="Arns C.W."/>
        </authorList>
    </citation>
    <scope>NUCLEOTIDE SEQUENCE</scope>
    <source>
        <strain evidence="1">A08</strain>
    </source>
</reference>
<sequence length="103" mass="12040">YWRIVLGGPTLVLFAYILSSCEERPSLNCYVWWLLLCTRWHQWGCNHCLCFCLHLSSCLRQCMLAYGMQWTQNRLYTRATKAPILCVPCGPCPRICVLVLAFY</sequence>
<gene>
    <name evidence="1" type="primary">RdRp</name>
</gene>
<protein>
    <submittedName>
        <fullName evidence="1">RNA-dependent RNA polymerase</fullName>
    </submittedName>
</protein>
<keyword evidence="1" id="KW-0808">Transferase</keyword>
<dbReference type="EMBL" id="KP965431">
    <property type="protein sequence ID" value="AKU47213.1"/>
    <property type="molecule type" value="Genomic_RNA"/>
</dbReference>
<organism evidence="1">
    <name type="scientific">Betacoronavirus 1</name>
    <dbReference type="NCBI Taxonomy" id="694003"/>
    <lineage>
        <taxon>Viruses</taxon>
        <taxon>Riboviria</taxon>
        <taxon>Orthornavirae</taxon>
        <taxon>Pisuviricota</taxon>
        <taxon>Pisoniviricetes</taxon>
        <taxon>Nidovirales</taxon>
        <taxon>Cornidovirineae</taxon>
        <taxon>Coronaviridae</taxon>
        <taxon>Orthocoronavirinae</taxon>
        <taxon>Betacoronavirus</taxon>
        <taxon>Embecovirus</taxon>
        <taxon>Betacoronavirus gravedinis</taxon>
    </lineage>
</organism>
<proteinExistence type="predicted"/>
<feature type="non-terminal residue" evidence="1">
    <location>
        <position position="1"/>
    </location>
</feature>
<dbReference type="GO" id="GO:0003968">
    <property type="term" value="F:RNA-directed RNA polymerase activity"/>
    <property type="evidence" value="ECO:0007669"/>
    <property type="project" value="UniProtKB-KW"/>
</dbReference>